<feature type="domain" description="CUE" evidence="3">
    <location>
        <begin position="55"/>
        <end position="98"/>
    </location>
</feature>
<gene>
    <name evidence="4" type="ORF">P167DRAFT_558021</name>
</gene>
<dbReference type="CDD" id="cd14424">
    <property type="entry name" value="CUE_Cue1p_like"/>
    <property type="match status" value="1"/>
</dbReference>
<dbReference type="Pfam" id="PF02845">
    <property type="entry name" value="CUE"/>
    <property type="match status" value="1"/>
</dbReference>
<feature type="region of interest" description="Disordered" evidence="1">
    <location>
        <begin position="123"/>
        <end position="142"/>
    </location>
</feature>
<evidence type="ECO:0000259" key="3">
    <source>
        <dbReference type="PROSITE" id="PS51140"/>
    </source>
</evidence>
<evidence type="ECO:0000256" key="1">
    <source>
        <dbReference type="SAM" id="MobiDB-lite"/>
    </source>
</evidence>
<dbReference type="InParanoid" id="A0A3N4KX39"/>
<reference evidence="4 5" key="1">
    <citation type="journal article" date="2018" name="Nat. Ecol. Evol.">
        <title>Pezizomycetes genomes reveal the molecular basis of ectomycorrhizal truffle lifestyle.</title>
        <authorList>
            <person name="Murat C."/>
            <person name="Payen T."/>
            <person name="Noel B."/>
            <person name="Kuo A."/>
            <person name="Morin E."/>
            <person name="Chen J."/>
            <person name="Kohler A."/>
            <person name="Krizsan K."/>
            <person name="Balestrini R."/>
            <person name="Da Silva C."/>
            <person name="Montanini B."/>
            <person name="Hainaut M."/>
            <person name="Levati E."/>
            <person name="Barry K.W."/>
            <person name="Belfiori B."/>
            <person name="Cichocki N."/>
            <person name="Clum A."/>
            <person name="Dockter R.B."/>
            <person name="Fauchery L."/>
            <person name="Guy J."/>
            <person name="Iotti M."/>
            <person name="Le Tacon F."/>
            <person name="Lindquist E.A."/>
            <person name="Lipzen A."/>
            <person name="Malagnac F."/>
            <person name="Mello A."/>
            <person name="Molinier V."/>
            <person name="Miyauchi S."/>
            <person name="Poulain J."/>
            <person name="Riccioni C."/>
            <person name="Rubini A."/>
            <person name="Sitrit Y."/>
            <person name="Splivallo R."/>
            <person name="Traeger S."/>
            <person name="Wang M."/>
            <person name="Zifcakova L."/>
            <person name="Wipf D."/>
            <person name="Zambonelli A."/>
            <person name="Paolocci F."/>
            <person name="Nowrousian M."/>
            <person name="Ottonello S."/>
            <person name="Baldrian P."/>
            <person name="Spatafora J.W."/>
            <person name="Henrissat B."/>
            <person name="Nagy L.G."/>
            <person name="Aury J.M."/>
            <person name="Wincker P."/>
            <person name="Grigoriev I.V."/>
            <person name="Bonfante P."/>
            <person name="Martin F.M."/>
        </authorList>
    </citation>
    <scope>NUCLEOTIDE SEQUENCE [LARGE SCALE GENOMIC DNA]</scope>
    <source>
        <strain evidence="4 5">CCBAS932</strain>
    </source>
</reference>
<feature type="compositionally biased region" description="Basic and acidic residues" evidence="1">
    <location>
        <begin position="182"/>
        <end position="195"/>
    </location>
</feature>
<proteinExistence type="predicted"/>
<keyword evidence="5" id="KW-1185">Reference proteome</keyword>
<dbReference type="Proteomes" id="UP000277580">
    <property type="component" value="Unassembled WGS sequence"/>
</dbReference>
<evidence type="ECO:0000313" key="5">
    <source>
        <dbReference type="Proteomes" id="UP000277580"/>
    </source>
</evidence>
<name>A0A3N4KX39_9PEZI</name>
<keyword evidence="2" id="KW-0472">Membrane</keyword>
<dbReference type="OrthoDB" id="3824970at2759"/>
<dbReference type="EMBL" id="ML119120">
    <property type="protein sequence ID" value="RPB13852.1"/>
    <property type="molecule type" value="Genomic_DNA"/>
</dbReference>
<dbReference type="GO" id="GO:0043130">
    <property type="term" value="F:ubiquitin binding"/>
    <property type="evidence" value="ECO:0007669"/>
    <property type="project" value="InterPro"/>
</dbReference>
<evidence type="ECO:0000256" key="2">
    <source>
        <dbReference type="SAM" id="Phobius"/>
    </source>
</evidence>
<dbReference type="Gene3D" id="1.10.8.10">
    <property type="entry name" value="DNA helicase RuvA subunit, C-terminal domain"/>
    <property type="match status" value="1"/>
</dbReference>
<dbReference type="AlphaFoldDB" id="A0A3N4KX39"/>
<sequence length="215" mass="22790">MSSHTSPSSDSTAGLGLPQVAACLLVGYFVFRWFFKTTDPSSSAAQRPSPVDSRRLQQQVDVIRGMFPQISAGAVQAELIRNGGSIEITTEKILTNGFLPEPPAPVTPAPVPPPAQVAAARPSVPTQRRVAPPATSSASGSNTILSQYSDLITRYNLHNRLQEGDASAVAGPGGKGKAPATKSDRQLAHHSKRDDMILAARRRIQEMDRVAAGQS</sequence>
<dbReference type="InterPro" id="IPR003892">
    <property type="entry name" value="CUE"/>
</dbReference>
<dbReference type="STRING" id="1392247.A0A3N4KX39"/>
<dbReference type="PROSITE" id="PS51140">
    <property type="entry name" value="CUE"/>
    <property type="match status" value="1"/>
</dbReference>
<organism evidence="4 5">
    <name type="scientific">Morchella conica CCBAS932</name>
    <dbReference type="NCBI Taxonomy" id="1392247"/>
    <lineage>
        <taxon>Eukaryota</taxon>
        <taxon>Fungi</taxon>
        <taxon>Dikarya</taxon>
        <taxon>Ascomycota</taxon>
        <taxon>Pezizomycotina</taxon>
        <taxon>Pezizomycetes</taxon>
        <taxon>Pezizales</taxon>
        <taxon>Morchellaceae</taxon>
        <taxon>Morchella</taxon>
    </lineage>
</organism>
<feature type="transmembrane region" description="Helical" evidence="2">
    <location>
        <begin position="12"/>
        <end position="31"/>
    </location>
</feature>
<feature type="region of interest" description="Disordered" evidence="1">
    <location>
        <begin position="165"/>
        <end position="195"/>
    </location>
</feature>
<keyword evidence="2" id="KW-1133">Transmembrane helix</keyword>
<protein>
    <recommendedName>
        <fullName evidence="3">CUE domain-containing protein</fullName>
    </recommendedName>
</protein>
<evidence type="ECO:0000313" key="4">
    <source>
        <dbReference type="EMBL" id="RPB13852.1"/>
    </source>
</evidence>
<keyword evidence="2" id="KW-0812">Transmembrane</keyword>
<accession>A0A3N4KX39</accession>